<keyword evidence="4" id="KW-0228">DNA excision</keyword>
<evidence type="ECO:0008006" key="10">
    <source>
        <dbReference type="Google" id="ProtNLM"/>
    </source>
</evidence>
<evidence type="ECO:0000313" key="8">
    <source>
        <dbReference type="EMBL" id="KAL0570605.1"/>
    </source>
</evidence>
<dbReference type="Pfam" id="PF03851">
    <property type="entry name" value="UvdE"/>
    <property type="match status" value="1"/>
</dbReference>
<feature type="compositionally biased region" description="Acidic residues" evidence="7">
    <location>
        <begin position="455"/>
        <end position="465"/>
    </location>
</feature>
<proteinExistence type="predicted"/>
<feature type="compositionally biased region" description="Basic and acidic residues" evidence="7">
    <location>
        <begin position="64"/>
        <end position="80"/>
    </location>
</feature>
<feature type="compositionally biased region" description="Basic residues" evidence="7">
    <location>
        <begin position="476"/>
        <end position="485"/>
    </location>
</feature>
<keyword evidence="1" id="KW-0540">Nuclease</keyword>
<protein>
    <recommendedName>
        <fullName evidence="10">UV-endonuclease UvdE</fullName>
    </recommendedName>
</protein>
<dbReference type="NCBIfam" id="TIGR00629">
    <property type="entry name" value="uvde"/>
    <property type="match status" value="1"/>
</dbReference>
<feature type="compositionally biased region" description="Basic and acidic residues" evidence="7">
    <location>
        <begin position="428"/>
        <end position="443"/>
    </location>
</feature>
<keyword evidence="3" id="KW-0227">DNA damage</keyword>
<evidence type="ECO:0000256" key="1">
    <source>
        <dbReference type="ARBA" id="ARBA00022722"/>
    </source>
</evidence>
<name>A0ABR3F685_9AGAR</name>
<evidence type="ECO:0000256" key="6">
    <source>
        <dbReference type="ARBA" id="ARBA00023204"/>
    </source>
</evidence>
<keyword evidence="2" id="KW-0255">Endonuclease</keyword>
<keyword evidence="9" id="KW-1185">Reference proteome</keyword>
<sequence length="522" mass="59204">MSRRSSRITARLVATAPAIQVQQTSAIVTEEKTTPSLKRRTKKKAPVQNLGSPLTEASDEDYEDLTRLEKSEPESEYDAKEEVDDEKPKKGSKRQRKPRPEPVYVIPDVEKKETKFKGRLGYACLNTILRNRKPAHQSIFCSRTCRIDSIKKNGLDFVKDLGRKNIEDLLTIIQWNEDNNIRLFRLSSEMFPFASHPIYGYSLDYCADILAKAGELARKYGHRLTTHPGQFTQLGSPKPNVVEASVRELSYHSEMLDLMGVGPDGVMIIHGGGVYDDKEATLERIKKNIIELLPAGPRARLVLENDELCYSAEDLLPLCEELDIPLIFDYHHDSLKPSSIPPSEIIKRANAIFHRRGIRPKQHLSEPRPGAVTIMEKRAHADRCGSLPKEMEEEDVSMDVDLMIEAKDKEQAVLELYRMYGLAEVKHESLRPPNEHQTKETKGRKSNKRKKAEMEVDDGSDEEVALVEGEKDTSSPRKRKPRKKSAKLEVQASEQTEETEMQVQVEVVASSTQAKKKRKQSA</sequence>
<reference evidence="8 9" key="1">
    <citation type="submission" date="2024-02" db="EMBL/GenBank/DDBJ databases">
        <title>A draft genome for the cacao thread blight pathogen Marasmius crinis-equi.</title>
        <authorList>
            <person name="Cohen S.P."/>
            <person name="Baruah I.K."/>
            <person name="Amoako-Attah I."/>
            <person name="Bukari Y."/>
            <person name="Meinhardt L.W."/>
            <person name="Bailey B.A."/>
        </authorList>
    </citation>
    <scope>NUCLEOTIDE SEQUENCE [LARGE SCALE GENOMIC DNA]</scope>
    <source>
        <strain evidence="8 9">GH-76</strain>
    </source>
</reference>
<organism evidence="8 9">
    <name type="scientific">Marasmius crinis-equi</name>
    <dbReference type="NCBI Taxonomy" id="585013"/>
    <lineage>
        <taxon>Eukaryota</taxon>
        <taxon>Fungi</taxon>
        <taxon>Dikarya</taxon>
        <taxon>Basidiomycota</taxon>
        <taxon>Agaricomycotina</taxon>
        <taxon>Agaricomycetes</taxon>
        <taxon>Agaricomycetidae</taxon>
        <taxon>Agaricales</taxon>
        <taxon>Marasmiineae</taxon>
        <taxon>Marasmiaceae</taxon>
        <taxon>Marasmius</taxon>
    </lineage>
</organism>
<dbReference type="PANTHER" id="PTHR31290:SF5">
    <property type="entry name" value="UV-DAMAGE ENDONUCLEASE"/>
    <property type="match status" value="1"/>
</dbReference>
<evidence type="ECO:0000256" key="7">
    <source>
        <dbReference type="SAM" id="MobiDB-lite"/>
    </source>
</evidence>
<dbReference type="InterPro" id="IPR036237">
    <property type="entry name" value="Xyl_isomerase-like_sf"/>
</dbReference>
<keyword evidence="6" id="KW-0234">DNA repair</keyword>
<dbReference type="SUPFAM" id="SSF51658">
    <property type="entry name" value="Xylose isomerase-like"/>
    <property type="match status" value="1"/>
</dbReference>
<dbReference type="Proteomes" id="UP001465976">
    <property type="component" value="Unassembled WGS sequence"/>
</dbReference>
<evidence type="ECO:0000256" key="4">
    <source>
        <dbReference type="ARBA" id="ARBA00022769"/>
    </source>
</evidence>
<evidence type="ECO:0000256" key="5">
    <source>
        <dbReference type="ARBA" id="ARBA00022801"/>
    </source>
</evidence>
<dbReference type="InterPro" id="IPR004601">
    <property type="entry name" value="UvdE"/>
</dbReference>
<evidence type="ECO:0000256" key="3">
    <source>
        <dbReference type="ARBA" id="ARBA00022763"/>
    </source>
</evidence>
<evidence type="ECO:0000256" key="2">
    <source>
        <dbReference type="ARBA" id="ARBA00022759"/>
    </source>
</evidence>
<dbReference type="EMBL" id="JBAHYK010000903">
    <property type="protein sequence ID" value="KAL0570605.1"/>
    <property type="molecule type" value="Genomic_DNA"/>
</dbReference>
<accession>A0ABR3F685</accession>
<dbReference type="Gene3D" id="3.20.20.150">
    <property type="entry name" value="Divalent-metal-dependent TIM barrel enzymes"/>
    <property type="match status" value="1"/>
</dbReference>
<feature type="region of interest" description="Disordered" evidence="7">
    <location>
        <begin position="428"/>
        <end position="502"/>
    </location>
</feature>
<keyword evidence="5" id="KW-0378">Hydrolase</keyword>
<feature type="region of interest" description="Disordered" evidence="7">
    <location>
        <begin position="27"/>
        <end position="102"/>
    </location>
</feature>
<comment type="caution">
    <text evidence="8">The sequence shown here is derived from an EMBL/GenBank/DDBJ whole genome shotgun (WGS) entry which is preliminary data.</text>
</comment>
<evidence type="ECO:0000313" key="9">
    <source>
        <dbReference type="Proteomes" id="UP001465976"/>
    </source>
</evidence>
<gene>
    <name evidence="8" type="ORF">V5O48_011353</name>
</gene>
<dbReference type="PANTHER" id="PTHR31290">
    <property type="entry name" value="UV-DAMAGE ENDONUCLEASE"/>
    <property type="match status" value="1"/>
</dbReference>